<dbReference type="PANTHER" id="PTHR45631:SF68">
    <property type="entry name" value="REPEAT FAMILY PROTEIN, PUTATIVE, EXPRESSED-RELATED"/>
    <property type="match status" value="1"/>
</dbReference>
<dbReference type="PROSITE" id="PS50011">
    <property type="entry name" value="PROTEIN_KINASE_DOM"/>
    <property type="match status" value="1"/>
</dbReference>
<dbReference type="InterPro" id="IPR024788">
    <property type="entry name" value="Malectin-like_Carb-bd_dom"/>
</dbReference>
<dbReference type="InterPro" id="IPR032675">
    <property type="entry name" value="LRR_dom_sf"/>
</dbReference>
<dbReference type="SUPFAM" id="SSF56112">
    <property type="entry name" value="Protein kinase-like (PK-like)"/>
    <property type="match status" value="1"/>
</dbReference>
<dbReference type="InterPro" id="IPR011009">
    <property type="entry name" value="Kinase-like_dom_sf"/>
</dbReference>
<evidence type="ECO:0000256" key="5">
    <source>
        <dbReference type="ARBA" id="ARBA00022692"/>
    </source>
</evidence>
<dbReference type="Proteomes" id="UP000026960">
    <property type="component" value="Chromosome 12"/>
</dbReference>
<dbReference type="SMART" id="SM00220">
    <property type="entry name" value="S_TKc"/>
    <property type="match status" value="1"/>
</dbReference>
<evidence type="ECO:0000256" key="3">
    <source>
        <dbReference type="ARBA" id="ARBA00022553"/>
    </source>
</evidence>
<dbReference type="Gramene" id="OBART12G08300.1">
    <property type="protein sequence ID" value="OBART12G08300.1"/>
    <property type="gene ID" value="OBART12G08300"/>
</dbReference>
<dbReference type="GO" id="GO:0004674">
    <property type="term" value="F:protein serine/threonine kinase activity"/>
    <property type="evidence" value="ECO:0007669"/>
    <property type="project" value="UniProtKB-KW"/>
</dbReference>
<dbReference type="PaxDb" id="65489-OBART12G08300.1"/>
<organism evidence="15">
    <name type="scientific">Oryza barthii</name>
    <dbReference type="NCBI Taxonomy" id="65489"/>
    <lineage>
        <taxon>Eukaryota</taxon>
        <taxon>Viridiplantae</taxon>
        <taxon>Streptophyta</taxon>
        <taxon>Embryophyta</taxon>
        <taxon>Tracheophyta</taxon>
        <taxon>Spermatophyta</taxon>
        <taxon>Magnoliopsida</taxon>
        <taxon>Liliopsida</taxon>
        <taxon>Poales</taxon>
        <taxon>Poaceae</taxon>
        <taxon>BOP clade</taxon>
        <taxon>Oryzoideae</taxon>
        <taxon>Oryzeae</taxon>
        <taxon>Oryzinae</taxon>
        <taxon>Oryza</taxon>
    </lineage>
</organism>
<evidence type="ECO:0000256" key="7">
    <source>
        <dbReference type="ARBA" id="ARBA00022777"/>
    </source>
</evidence>
<evidence type="ECO:0000256" key="4">
    <source>
        <dbReference type="ARBA" id="ARBA00022679"/>
    </source>
</evidence>
<dbReference type="Gene3D" id="1.10.510.10">
    <property type="entry name" value="Transferase(Phosphotransferase) domain 1"/>
    <property type="match status" value="1"/>
</dbReference>
<evidence type="ECO:0000256" key="1">
    <source>
        <dbReference type="ARBA" id="ARBA00004162"/>
    </source>
</evidence>
<dbReference type="Pfam" id="PF00069">
    <property type="entry name" value="Pkinase"/>
    <property type="match status" value="1"/>
</dbReference>
<dbReference type="GO" id="GO:0005886">
    <property type="term" value="C:plasma membrane"/>
    <property type="evidence" value="ECO:0007669"/>
    <property type="project" value="UniProtKB-SubCell"/>
</dbReference>
<dbReference type="SUPFAM" id="SSF52058">
    <property type="entry name" value="L domain-like"/>
    <property type="match status" value="1"/>
</dbReference>
<dbReference type="PROSITE" id="PS00108">
    <property type="entry name" value="PROTEIN_KINASE_ST"/>
    <property type="match status" value="1"/>
</dbReference>
<comment type="subcellular location">
    <subcellularLocation>
        <location evidence="1">Cell membrane</location>
        <topology evidence="1">Single-pass membrane protein</topology>
    </subcellularLocation>
</comment>
<dbReference type="CDD" id="cd14066">
    <property type="entry name" value="STKc_IRAK"/>
    <property type="match status" value="1"/>
</dbReference>
<reference evidence="15" key="2">
    <citation type="submission" date="2015-03" db="UniProtKB">
        <authorList>
            <consortium name="EnsemblPlants"/>
        </authorList>
    </citation>
    <scope>IDENTIFICATION</scope>
</reference>
<feature type="transmembrane region" description="Helical" evidence="13">
    <location>
        <begin position="548"/>
        <end position="572"/>
    </location>
</feature>
<evidence type="ECO:0000313" key="15">
    <source>
        <dbReference type="EnsemblPlants" id="OBART12G08300.1"/>
    </source>
</evidence>
<sequence>MAFQRNHCDGVIPNFSFSTPPSSSDHHQCRHPKSSLKSRLPALDNITSGDQRRPSLALPLPTFPPPSATGFISLDCGGDGDFTDDIGIQWTSDDKFVYGGKTANLSVQNDLPKQLKTVRYFPVDDRKYCYTMNVSERTRYLVRATFLYGNFENSNIFPKFDLSLGATPWTTVVVYDDTTPTVVEAIILASAPTLSVCLSNASTGQAPFISTLELRQLNGSLYETDYENQFFLKLSARINFGAESNASVRYPDDPFDRIWRSDLVRRANYLVDVAPGTERISTKRHISIRTDGEEPPEEVMRTAVVGQNGSLTYRLNLDETPGNSWAYAYFAEIEDLAPNETRKFKLAIPEMPEYSTPTVNVEENAPGKYRAYEAGYMNMSLPFVFKPVFQKMDDSSKGPILNAVEIYKYIQLTMGSQDANNMAILVSRYPQESWAQEGGDPCLPASWSWIQCSTEKAPRVLSICSSQCLEFWKDKNYFLFRRTLSGKNITGSIPVELTKLPGLVEFHLEDNQLTGALPSSLGDLPNLKQFFSGNSNLHVAHNTITHPVIIIVCVVIGAFVLLVAAVGCYLFAYNRKKKPSDAPAKQLSSPLSEVTTESVHRFALSEIEDATDRFGRRIGYGGFGIVYYGKLADGREIAVKLLINDSYQGTREFLNEVTLLSKIHHRNLVSFLGYSQQDGKNILVYEFMHEGTLKEHIRGGPAYVKVTSWVKRLEIAEDAAKGIEYLHTGCSPTIIHRDLKSSNILLDKNMRAKVADFGISKPVVSGSHVSTMVRGTFGYLDPEYYGSQQLTEKSDIYSFGVILLELISGQEPISDDHFGPHCRSIVAWATSHIESGNIHAIIDQSLDTGYDLQSVWKVVEVAIMCLKPTGRQRPSMSEVLKEIQDAIALERGGRELVPSIQHPVSKCSPSVNMDSVVLEQNSRFDELLELPGLR</sequence>
<evidence type="ECO:0000256" key="13">
    <source>
        <dbReference type="SAM" id="Phobius"/>
    </source>
</evidence>
<dbReference type="InterPro" id="IPR008271">
    <property type="entry name" value="Ser/Thr_kinase_AS"/>
</dbReference>
<dbReference type="Pfam" id="PF12819">
    <property type="entry name" value="Malectin_like"/>
    <property type="match status" value="1"/>
</dbReference>
<evidence type="ECO:0000256" key="10">
    <source>
        <dbReference type="ARBA" id="ARBA00023136"/>
    </source>
</evidence>
<evidence type="ECO:0000256" key="11">
    <source>
        <dbReference type="ARBA" id="ARBA00023170"/>
    </source>
</evidence>
<dbReference type="PROSITE" id="PS00107">
    <property type="entry name" value="PROTEIN_KINASE_ATP"/>
    <property type="match status" value="1"/>
</dbReference>
<dbReference type="InterPro" id="IPR000719">
    <property type="entry name" value="Prot_kinase_dom"/>
</dbReference>
<keyword evidence="10 13" id="KW-0472">Membrane</keyword>
<keyword evidence="9 13" id="KW-1133">Transmembrane helix</keyword>
<evidence type="ECO:0000313" key="16">
    <source>
        <dbReference type="Proteomes" id="UP000026960"/>
    </source>
</evidence>
<keyword evidence="16" id="KW-1185">Reference proteome</keyword>
<evidence type="ECO:0000256" key="12">
    <source>
        <dbReference type="PROSITE-ProRule" id="PRU10141"/>
    </source>
</evidence>
<dbReference type="STRING" id="65489.A0A0D3HT78"/>
<keyword evidence="7" id="KW-0418">Kinase</keyword>
<dbReference type="FunFam" id="1.10.510.10:FF:000146">
    <property type="entry name" value="LRR receptor-like serine/threonine-protein kinase IOS1"/>
    <property type="match status" value="1"/>
</dbReference>
<dbReference type="eggNOG" id="ENOG502QSBF">
    <property type="taxonomic scope" value="Eukaryota"/>
</dbReference>
<feature type="domain" description="Protein kinase" evidence="14">
    <location>
        <begin position="612"/>
        <end position="887"/>
    </location>
</feature>
<evidence type="ECO:0000256" key="8">
    <source>
        <dbReference type="ARBA" id="ARBA00022840"/>
    </source>
</evidence>
<name>A0A0D3HT78_9ORYZ</name>
<accession>A0A0D3HT78</accession>
<dbReference type="HOGENOM" id="CLU_000288_41_3_1"/>
<dbReference type="EnsemblPlants" id="OBART12G08300.1">
    <property type="protein sequence ID" value="OBART12G08300.1"/>
    <property type="gene ID" value="OBART12G08300"/>
</dbReference>
<reference evidence="15" key="1">
    <citation type="journal article" date="2009" name="Rice">
        <title>De Novo Next Generation Sequencing of Plant Genomes.</title>
        <authorList>
            <person name="Rounsley S."/>
            <person name="Marri P.R."/>
            <person name="Yu Y."/>
            <person name="He R."/>
            <person name="Sisneros N."/>
            <person name="Goicoechea J.L."/>
            <person name="Lee S.J."/>
            <person name="Angelova A."/>
            <person name="Kudrna D."/>
            <person name="Luo M."/>
            <person name="Affourtit J."/>
            <person name="Desany B."/>
            <person name="Knight J."/>
            <person name="Niazi F."/>
            <person name="Egholm M."/>
            <person name="Wing R.A."/>
        </authorList>
    </citation>
    <scope>NUCLEOTIDE SEQUENCE [LARGE SCALE GENOMIC DNA]</scope>
    <source>
        <strain evidence="15">cv. IRGC 105608</strain>
    </source>
</reference>
<proteinExistence type="predicted"/>
<dbReference type="PANTHER" id="PTHR45631">
    <property type="entry name" value="OS07G0107800 PROTEIN-RELATED"/>
    <property type="match status" value="1"/>
</dbReference>
<keyword evidence="3" id="KW-0597">Phosphoprotein</keyword>
<feature type="binding site" evidence="12">
    <location>
        <position position="640"/>
    </location>
    <ligand>
        <name>ATP</name>
        <dbReference type="ChEBI" id="CHEBI:30616"/>
    </ligand>
</feature>
<dbReference type="Gene3D" id="3.80.10.10">
    <property type="entry name" value="Ribonuclease Inhibitor"/>
    <property type="match status" value="1"/>
</dbReference>
<dbReference type="AlphaFoldDB" id="A0A0D3HT78"/>
<protein>
    <recommendedName>
        <fullName evidence="14">Protein kinase domain-containing protein</fullName>
    </recommendedName>
</protein>
<keyword evidence="5 13" id="KW-0812">Transmembrane</keyword>
<evidence type="ECO:0000256" key="6">
    <source>
        <dbReference type="ARBA" id="ARBA00022741"/>
    </source>
</evidence>
<dbReference type="Gene3D" id="3.30.200.20">
    <property type="entry name" value="Phosphorylase Kinase, domain 1"/>
    <property type="match status" value="1"/>
</dbReference>
<evidence type="ECO:0000259" key="14">
    <source>
        <dbReference type="PROSITE" id="PS50011"/>
    </source>
</evidence>
<keyword evidence="6 12" id="KW-0547">Nucleotide-binding</keyword>
<keyword evidence="4" id="KW-0808">Transferase</keyword>
<keyword evidence="2" id="KW-0723">Serine/threonine-protein kinase</keyword>
<keyword evidence="11" id="KW-0675">Receptor</keyword>
<dbReference type="FunFam" id="3.30.200.20:FF:000394">
    <property type="entry name" value="Leucine-rich repeat receptor-like protein kinase"/>
    <property type="match status" value="1"/>
</dbReference>
<dbReference type="GO" id="GO:0005524">
    <property type="term" value="F:ATP binding"/>
    <property type="evidence" value="ECO:0007669"/>
    <property type="project" value="UniProtKB-UniRule"/>
</dbReference>
<evidence type="ECO:0000256" key="2">
    <source>
        <dbReference type="ARBA" id="ARBA00022527"/>
    </source>
</evidence>
<keyword evidence="8 12" id="KW-0067">ATP-binding</keyword>
<dbReference type="InterPro" id="IPR017441">
    <property type="entry name" value="Protein_kinase_ATP_BS"/>
</dbReference>
<evidence type="ECO:0000256" key="9">
    <source>
        <dbReference type="ARBA" id="ARBA00022989"/>
    </source>
</evidence>